<feature type="compositionally biased region" description="Polar residues" evidence="18">
    <location>
        <begin position="33"/>
        <end position="51"/>
    </location>
</feature>
<dbReference type="SUPFAM" id="SSF81660">
    <property type="entry name" value="Metal cation-transporting ATPase, ATP-binding domain N"/>
    <property type="match status" value="1"/>
</dbReference>
<dbReference type="Gene3D" id="3.40.50.1000">
    <property type="entry name" value="HAD superfamily/HAD-like"/>
    <property type="match status" value="1"/>
</dbReference>
<dbReference type="GO" id="GO:0006874">
    <property type="term" value="P:intracellular calcium ion homeostasis"/>
    <property type="evidence" value="ECO:0007669"/>
    <property type="project" value="TreeGrafter"/>
</dbReference>
<comment type="similarity">
    <text evidence="17">Belongs to the cation transport ATPase (P-type) (TC 3.A.3) family.</text>
</comment>
<comment type="function">
    <text evidence="16">This magnesium-dependent enzyme catalyzes the hydrolysis of ATP coupled with the transport of calcium. Transports the calcium to the vacuole and participates in the control of the cytosolic free calcium.</text>
</comment>
<evidence type="ECO:0000256" key="12">
    <source>
        <dbReference type="ARBA" id="ARBA00022989"/>
    </source>
</evidence>
<gene>
    <name evidence="21" type="ORF">FB567DRAFT_94418</name>
</gene>
<evidence type="ECO:0000256" key="18">
    <source>
        <dbReference type="SAM" id="MobiDB-lite"/>
    </source>
</evidence>
<dbReference type="Pfam" id="PF13246">
    <property type="entry name" value="Cation_ATPase"/>
    <property type="match status" value="1"/>
</dbReference>
<dbReference type="InterPro" id="IPR018303">
    <property type="entry name" value="ATPase_P-typ_P_site"/>
</dbReference>
<dbReference type="InterPro" id="IPR023298">
    <property type="entry name" value="ATPase_P-typ_TM_dom_sf"/>
</dbReference>
<dbReference type="CDD" id="cd02081">
    <property type="entry name" value="P-type_ATPase_Ca_PMCA-like"/>
    <property type="match status" value="1"/>
</dbReference>
<comment type="subcellular location">
    <subcellularLocation>
        <location evidence="17">Membrane</location>
        <topology evidence="17">Multi-pass membrane protein</topology>
    </subcellularLocation>
    <subcellularLocation>
        <location evidence="1">Vacuole membrane</location>
        <topology evidence="1">Multi-pass membrane protein</topology>
    </subcellularLocation>
</comment>
<feature type="transmembrane region" description="Helical" evidence="17">
    <location>
        <begin position="478"/>
        <end position="499"/>
    </location>
</feature>
<dbReference type="Pfam" id="PF00122">
    <property type="entry name" value="E1-E2_ATPase"/>
    <property type="match status" value="1"/>
</dbReference>
<organism evidence="21 22">
    <name type="scientific">Paraphoma chrysanthemicola</name>
    <dbReference type="NCBI Taxonomy" id="798071"/>
    <lineage>
        <taxon>Eukaryota</taxon>
        <taxon>Fungi</taxon>
        <taxon>Dikarya</taxon>
        <taxon>Ascomycota</taxon>
        <taxon>Pezizomycotina</taxon>
        <taxon>Dothideomycetes</taxon>
        <taxon>Pleosporomycetidae</taxon>
        <taxon>Pleosporales</taxon>
        <taxon>Pleosporineae</taxon>
        <taxon>Phaeosphaeriaceae</taxon>
        <taxon>Paraphoma</taxon>
    </lineage>
</organism>
<keyword evidence="11" id="KW-1278">Translocase</keyword>
<dbReference type="Gene3D" id="1.20.1110.10">
    <property type="entry name" value="Calcium-transporting ATPase, transmembrane domain"/>
    <property type="match status" value="1"/>
</dbReference>
<feature type="region of interest" description="Disordered" evidence="18">
    <location>
        <begin position="1183"/>
        <end position="1226"/>
    </location>
</feature>
<feature type="compositionally biased region" description="Polar residues" evidence="18">
    <location>
        <begin position="69"/>
        <end position="83"/>
    </location>
</feature>
<feature type="transmembrane region" description="Helical" evidence="17">
    <location>
        <begin position="306"/>
        <end position="326"/>
    </location>
</feature>
<feature type="region of interest" description="Disordered" evidence="18">
    <location>
        <begin position="1"/>
        <end position="104"/>
    </location>
</feature>
<dbReference type="GO" id="GO:0005388">
    <property type="term" value="F:P-type calcium transporter activity"/>
    <property type="evidence" value="ECO:0007669"/>
    <property type="project" value="UniProtKB-EC"/>
</dbReference>
<keyword evidence="14 17" id="KW-0472">Membrane</keyword>
<dbReference type="EMBL" id="JAGMVJ010000013">
    <property type="protein sequence ID" value="KAH7083915.1"/>
    <property type="molecule type" value="Genomic_DNA"/>
</dbReference>
<evidence type="ECO:0000256" key="10">
    <source>
        <dbReference type="ARBA" id="ARBA00022842"/>
    </source>
</evidence>
<dbReference type="PANTHER" id="PTHR24093">
    <property type="entry name" value="CATION TRANSPORTING ATPASE"/>
    <property type="match status" value="1"/>
</dbReference>
<feature type="compositionally biased region" description="Basic and acidic residues" evidence="18">
    <location>
        <begin position="1189"/>
        <end position="1202"/>
    </location>
</feature>
<evidence type="ECO:0000256" key="13">
    <source>
        <dbReference type="ARBA" id="ARBA00023065"/>
    </source>
</evidence>
<dbReference type="PANTHER" id="PTHR24093:SF346">
    <property type="entry name" value="CALCIUM-TRANSPORTING ATPASE"/>
    <property type="match status" value="1"/>
</dbReference>
<evidence type="ECO:0000256" key="17">
    <source>
        <dbReference type="RuleBase" id="RU361146"/>
    </source>
</evidence>
<dbReference type="NCBIfam" id="TIGR01494">
    <property type="entry name" value="ATPase_P-type"/>
    <property type="match status" value="2"/>
</dbReference>
<dbReference type="SFLD" id="SFLDG00002">
    <property type="entry name" value="C1.7:_P-type_atpase_like"/>
    <property type="match status" value="1"/>
</dbReference>
<proteinExistence type="inferred from homology"/>
<evidence type="ECO:0000313" key="21">
    <source>
        <dbReference type="EMBL" id="KAH7083915.1"/>
    </source>
</evidence>
<feature type="transmembrane region" description="Helical" evidence="17">
    <location>
        <begin position="1018"/>
        <end position="1044"/>
    </location>
</feature>
<dbReference type="AlphaFoldDB" id="A0A8K0VXA7"/>
<dbReference type="FunFam" id="2.70.150.10:FF:000028">
    <property type="entry name" value="Calcium-transporting ATPase"/>
    <property type="match status" value="1"/>
</dbReference>
<evidence type="ECO:0000256" key="9">
    <source>
        <dbReference type="ARBA" id="ARBA00022840"/>
    </source>
</evidence>
<evidence type="ECO:0000256" key="11">
    <source>
        <dbReference type="ARBA" id="ARBA00022967"/>
    </source>
</evidence>
<dbReference type="PRINTS" id="PR00119">
    <property type="entry name" value="CATATPASE"/>
</dbReference>
<dbReference type="SFLD" id="SFLDS00003">
    <property type="entry name" value="Haloacid_Dehalogenase"/>
    <property type="match status" value="1"/>
</dbReference>
<keyword evidence="13 17" id="KW-0406">Ion transport</keyword>
<dbReference type="PRINTS" id="PR00120">
    <property type="entry name" value="HATPASE"/>
</dbReference>
<dbReference type="Gene3D" id="3.40.1110.10">
    <property type="entry name" value="Calcium-transporting ATPase, cytoplasmic domain N"/>
    <property type="match status" value="1"/>
</dbReference>
<comment type="caution">
    <text evidence="17">Lacks conserved residue(s) required for the propagation of feature annotation.</text>
</comment>
<dbReference type="GO" id="GO:0005886">
    <property type="term" value="C:plasma membrane"/>
    <property type="evidence" value="ECO:0007669"/>
    <property type="project" value="TreeGrafter"/>
</dbReference>
<keyword evidence="2 17" id="KW-0813">Transport</keyword>
<feature type="transmembrane region" description="Helical" evidence="17">
    <location>
        <begin position="519"/>
        <end position="546"/>
    </location>
</feature>
<accession>A0A8K0VXA7</accession>
<dbReference type="GO" id="GO:0046872">
    <property type="term" value="F:metal ion binding"/>
    <property type="evidence" value="ECO:0007669"/>
    <property type="project" value="UniProtKB-KW"/>
</dbReference>
<keyword evidence="22" id="KW-1185">Reference proteome</keyword>
<dbReference type="InterPro" id="IPR008250">
    <property type="entry name" value="ATPase_P-typ_transduc_dom_A_sf"/>
</dbReference>
<dbReference type="InterPro" id="IPR006408">
    <property type="entry name" value="P-type_ATPase_IIB"/>
</dbReference>
<dbReference type="InterPro" id="IPR036412">
    <property type="entry name" value="HAD-like_sf"/>
</dbReference>
<reference evidence="21" key="1">
    <citation type="journal article" date="2021" name="Nat. Commun.">
        <title>Genetic determinants of endophytism in the Arabidopsis root mycobiome.</title>
        <authorList>
            <person name="Mesny F."/>
            <person name="Miyauchi S."/>
            <person name="Thiergart T."/>
            <person name="Pickel B."/>
            <person name="Atanasova L."/>
            <person name="Karlsson M."/>
            <person name="Huettel B."/>
            <person name="Barry K.W."/>
            <person name="Haridas S."/>
            <person name="Chen C."/>
            <person name="Bauer D."/>
            <person name="Andreopoulos W."/>
            <person name="Pangilinan J."/>
            <person name="LaButti K."/>
            <person name="Riley R."/>
            <person name="Lipzen A."/>
            <person name="Clum A."/>
            <person name="Drula E."/>
            <person name="Henrissat B."/>
            <person name="Kohler A."/>
            <person name="Grigoriev I.V."/>
            <person name="Martin F.M."/>
            <person name="Hacquard S."/>
        </authorList>
    </citation>
    <scope>NUCLEOTIDE SEQUENCE</scope>
    <source>
        <strain evidence="21">MPI-SDFR-AT-0120</strain>
    </source>
</reference>
<feature type="transmembrane region" description="Helical" evidence="17">
    <location>
        <begin position="1126"/>
        <end position="1146"/>
    </location>
</feature>
<feature type="domain" description="Cation-transporting P-type ATPase C-terminal" evidence="20">
    <location>
        <begin position="975"/>
        <end position="1145"/>
    </location>
</feature>
<dbReference type="SFLD" id="SFLDF00027">
    <property type="entry name" value="p-type_atpase"/>
    <property type="match status" value="1"/>
</dbReference>
<dbReference type="OrthoDB" id="3352408at2759"/>
<dbReference type="GO" id="GO:0005524">
    <property type="term" value="F:ATP binding"/>
    <property type="evidence" value="ECO:0007669"/>
    <property type="project" value="UniProtKB-KW"/>
</dbReference>
<evidence type="ECO:0000256" key="5">
    <source>
        <dbReference type="ARBA" id="ARBA00022692"/>
    </source>
</evidence>
<keyword evidence="5 17" id="KW-0812">Transmembrane</keyword>
<dbReference type="FunFam" id="3.40.1110.10:FF:000031">
    <property type="entry name" value="Calcium-transporting ATPase"/>
    <property type="match status" value="1"/>
</dbReference>
<feature type="transmembrane region" description="Helical" evidence="17">
    <location>
        <begin position="266"/>
        <end position="286"/>
    </location>
</feature>
<evidence type="ECO:0000256" key="1">
    <source>
        <dbReference type="ARBA" id="ARBA00004128"/>
    </source>
</evidence>
<dbReference type="Pfam" id="PF00689">
    <property type="entry name" value="Cation_ATPase_C"/>
    <property type="match status" value="1"/>
</dbReference>
<keyword evidence="12 17" id="KW-1133">Transmembrane helix</keyword>
<dbReference type="InterPro" id="IPR059000">
    <property type="entry name" value="ATPase_P-type_domA"/>
</dbReference>
<evidence type="ECO:0000259" key="19">
    <source>
        <dbReference type="Pfam" id="PF00122"/>
    </source>
</evidence>
<sequence>MASSSSSNAPGREQDAPLPTLPEITVDIPKTPMRSNTTDTFSTLTENTSPATLVPERSFAQPVHGRSLSAMSSSSKGFQSTARSRAPSDATLLPPNTSAGASIHSGISGVSKYTLDSQRHDDALKPDPGSEKDFTVQNNKFAFSPGQLNKMLNPKSLSAFIALGGLPGLEAGLRTDVDQGLSLEEADLAGSVSFEEATTTYRKLRGADKSALPRPVEVRHVDVTDSGPAASAARSGEAFSDRKRVFKHNMLPAKKSKSFFKLMWEAYYKESVLILLSVAAVISLALGLYETFGVDHGPGAPPSVDWIEGCAICVSIAVVVLVGAINDFQKERAFVKLNAKKDAREVKVIRSGKSFTISVYDILVGDVLHMEPGDLIPADGIFISGHNVKCDESSATGESDQMKKTNAEQVLRLLERGHNDSKDLDPFIISGSKVLEGVGTYLITSVGVYSSYGRILMAMRHDMEPTPLQVKLDKLAKAIAKLASAASFLLLLILTFRLVATFPGSPLSPAEKASKFMDILIVSVTIIVVAVPEGLPLAITLALAFATTQMVKMNNLVRVLKSCEVMGNATTICSDKTGTLTQNKMTVVTGTFGDDTFDDKNPGAADNRSSQFAQRLASEQNRLLIESIAINSTAFEGEGGEFGFVGSKTETALLGFAKNVLGMTSLSQERTSAQVAQMLPFDSGRKCMGAVQKLPNGTYRLLVKGASEILLSYSTSIRLPTGVAPIDGSQVKHISSTIDDYASQSLRTIGLVYRDFPQWPPRGTENPDDPSFASDLGALLGDMTFIGVVGIQDPLRPGVPEAVAKAKHAGVVTRMVTGDNVLTAKAIATDCGIYTDGIVMEGPEFRKLSDDDMDAILPRLQVLARSSPEDKRVLVTRLRKLGGIVAVTGDGTNDGPALKAADIGFSMGIAGTEVAKEASAIILMDDNFSSILTALMWGRAVNDAVQKFLQFQITVNITAMVVAFVTALQDAEMRSVLTAVQLLWINLFMDSLAALSLSTDAPTDEILDRPPTPRKASIISITMWKMIIGQAIFQVIATFVLFYAGPQFLPYPDNEMRSMIFNMFVWLQIFNQYNNRRLDNKLNIFVGIHKNYYFITMNVIMVSAQVLIAMYGSTAFSIVRINGNQWAISVVIAVLCVPWGCCVRLFPDPWFEVGAKFFGRPFVIVYRLMARFTDRVLKKLGSLKKSKKGEKDVSETSSHDEGSWVGRGKSPVQSVKVSADPEKGIL</sequence>
<dbReference type="GO" id="GO:0005774">
    <property type="term" value="C:vacuolar membrane"/>
    <property type="evidence" value="ECO:0007669"/>
    <property type="project" value="UniProtKB-SubCell"/>
</dbReference>
<dbReference type="InterPro" id="IPR023299">
    <property type="entry name" value="ATPase_P-typ_cyto_dom_N"/>
</dbReference>
<dbReference type="InterPro" id="IPR023214">
    <property type="entry name" value="HAD_sf"/>
</dbReference>
<name>A0A8K0VXA7_9PLEO</name>
<keyword evidence="3" id="KW-0926">Vacuole</keyword>
<evidence type="ECO:0000256" key="2">
    <source>
        <dbReference type="ARBA" id="ARBA00022448"/>
    </source>
</evidence>
<evidence type="ECO:0000256" key="3">
    <source>
        <dbReference type="ARBA" id="ARBA00022554"/>
    </source>
</evidence>
<feature type="domain" description="P-type ATPase A" evidence="19">
    <location>
        <begin position="343"/>
        <end position="458"/>
    </location>
</feature>
<evidence type="ECO:0000256" key="7">
    <source>
        <dbReference type="ARBA" id="ARBA00022741"/>
    </source>
</evidence>
<dbReference type="InterPro" id="IPR006068">
    <property type="entry name" value="ATPase_P-typ_cation-transptr_C"/>
</dbReference>
<dbReference type="PROSITE" id="PS00154">
    <property type="entry name" value="ATPASE_E1_E2"/>
    <property type="match status" value="1"/>
</dbReference>
<comment type="function">
    <text evidence="17">Catalyzes the hydrolysis of ATP coupled with the transport of calcium.</text>
</comment>
<dbReference type="NCBIfam" id="TIGR01517">
    <property type="entry name" value="ATPase-IIB_Ca"/>
    <property type="match status" value="1"/>
</dbReference>
<dbReference type="SUPFAM" id="SSF56784">
    <property type="entry name" value="HAD-like"/>
    <property type="match status" value="1"/>
</dbReference>
<dbReference type="EC" id="7.2.2.10" evidence="17"/>
<evidence type="ECO:0000313" key="22">
    <source>
        <dbReference type="Proteomes" id="UP000813461"/>
    </source>
</evidence>
<evidence type="ECO:0000256" key="6">
    <source>
        <dbReference type="ARBA" id="ARBA00022723"/>
    </source>
</evidence>
<evidence type="ECO:0000259" key="20">
    <source>
        <dbReference type="Pfam" id="PF00689"/>
    </source>
</evidence>
<evidence type="ECO:0000256" key="14">
    <source>
        <dbReference type="ARBA" id="ARBA00023136"/>
    </source>
</evidence>
<dbReference type="SUPFAM" id="SSF81653">
    <property type="entry name" value="Calcium ATPase, transduction domain A"/>
    <property type="match status" value="1"/>
</dbReference>
<keyword evidence="7 17" id="KW-0547">Nucleotide-binding</keyword>
<dbReference type="Proteomes" id="UP000813461">
    <property type="component" value="Unassembled WGS sequence"/>
</dbReference>
<evidence type="ECO:0000256" key="8">
    <source>
        <dbReference type="ARBA" id="ARBA00022837"/>
    </source>
</evidence>
<evidence type="ECO:0000256" key="4">
    <source>
        <dbReference type="ARBA" id="ARBA00022568"/>
    </source>
</evidence>
<feature type="transmembrane region" description="Helical" evidence="17">
    <location>
        <begin position="1093"/>
        <end position="1114"/>
    </location>
</feature>
<dbReference type="GO" id="GO:0016887">
    <property type="term" value="F:ATP hydrolysis activity"/>
    <property type="evidence" value="ECO:0007669"/>
    <property type="project" value="InterPro"/>
</dbReference>
<keyword evidence="9 17" id="KW-0067">ATP-binding</keyword>
<comment type="catalytic activity">
    <reaction evidence="15 17">
        <text>Ca(2+)(in) + ATP + H2O = Ca(2+)(out) + ADP + phosphate + H(+)</text>
        <dbReference type="Rhea" id="RHEA:18105"/>
        <dbReference type="ChEBI" id="CHEBI:15377"/>
        <dbReference type="ChEBI" id="CHEBI:15378"/>
        <dbReference type="ChEBI" id="CHEBI:29108"/>
        <dbReference type="ChEBI" id="CHEBI:30616"/>
        <dbReference type="ChEBI" id="CHEBI:43474"/>
        <dbReference type="ChEBI" id="CHEBI:456216"/>
        <dbReference type="EC" id="7.2.2.10"/>
    </reaction>
</comment>
<keyword evidence="4 17" id="KW-0109">Calcium transport</keyword>
<evidence type="ECO:0000256" key="15">
    <source>
        <dbReference type="ARBA" id="ARBA00048694"/>
    </source>
</evidence>
<dbReference type="FunFam" id="3.40.50.1000:FF:000018">
    <property type="entry name" value="Calcium-transporting ATPase"/>
    <property type="match status" value="1"/>
</dbReference>
<protein>
    <recommendedName>
        <fullName evidence="17">Calcium-transporting ATPase</fullName>
        <ecNumber evidence="17">7.2.2.10</ecNumber>
    </recommendedName>
</protein>
<keyword evidence="6" id="KW-0479">Metal-binding</keyword>
<keyword evidence="10" id="KW-0460">Magnesium</keyword>
<comment type="caution">
    <text evidence="21">The sequence shown here is derived from an EMBL/GenBank/DDBJ whole genome shotgun (WGS) entry which is preliminary data.</text>
</comment>
<dbReference type="SUPFAM" id="SSF81665">
    <property type="entry name" value="Calcium ATPase, transmembrane domain M"/>
    <property type="match status" value="1"/>
</dbReference>
<evidence type="ECO:0000256" key="16">
    <source>
        <dbReference type="ARBA" id="ARBA00059328"/>
    </source>
</evidence>
<dbReference type="InterPro" id="IPR044492">
    <property type="entry name" value="P_typ_ATPase_HD_dom"/>
</dbReference>
<dbReference type="Gene3D" id="2.70.150.10">
    <property type="entry name" value="Calcium-transporting ATPase, cytoplasmic transduction domain A"/>
    <property type="match status" value="1"/>
</dbReference>
<dbReference type="InterPro" id="IPR001757">
    <property type="entry name" value="P_typ_ATPase"/>
</dbReference>
<keyword evidence="8 17" id="KW-0106">Calcium</keyword>